<dbReference type="Pfam" id="PF13545">
    <property type="entry name" value="HTH_Crp_2"/>
    <property type="match status" value="1"/>
</dbReference>
<gene>
    <name evidence="5" type="primary">crp_33</name>
    <name evidence="5" type="ORF">GALL_327220</name>
</gene>
<sequence>MPPANATPPTPALRLDGAPGVAGSGSQLLADWVAAHAELAGPVVEVPARTQLFAAGEPCRGFPLLLHGEIQVYRESAQGRRLELYRVGAGDICLVSTASLFSGAALGADAVTTQDSALRLLGRDGFERISEVAPLRAFLFEQFASRMTDLIAVTDAVAFQRLDRRLAAALLGHGPLLRVSHLQLAEALGTAREIVTRLLRRFELDGWVELGRGEIRIVAPRALREFADAPM</sequence>
<reference evidence="5" key="1">
    <citation type="submission" date="2016-10" db="EMBL/GenBank/DDBJ databases">
        <title>Sequence of Gallionella enrichment culture.</title>
        <authorList>
            <person name="Poehlein A."/>
            <person name="Muehling M."/>
            <person name="Daniel R."/>
        </authorList>
    </citation>
    <scope>NUCLEOTIDE SEQUENCE</scope>
</reference>
<evidence type="ECO:0000259" key="4">
    <source>
        <dbReference type="PROSITE" id="PS51063"/>
    </source>
</evidence>
<feature type="domain" description="HTH crp-type" evidence="4">
    <location>
        <begin position="160"/>
        <end position="221"/>
    </location>
</feature>
<accession>A0A1J5QPE0</accession>
<dbReference type="Pfam" id="PF00027">
    <property type="entry name" value="cNMP_binding"/>
    <property type="match status" value="1"/>
</dbReference>
<keyword evidence="3" id="KW-0804">Transcription</keyword>
<dbReference type="InterPro" id="IPR000595">
    <property type="entry name" value="cNMP-bd_dom"/>
</dbReference>
<dbReference type="GO" id="GO:0003677">
    <property type="term" value="F:DNA binding"/>
    <property type="evidence" value="ECO:0007669"/>
    <property type="project" value="UniProtKB-KW"/>
</dbReference>
<dbReference type="InterPro" id="IPR050397">
    <property type="entry name" value="Env_Response_Regulators"/>
</dbReference>
<proteinExistence type="predicted"/>
<dbReference type="SUPFAM" id="SSF51206">
    <property type="entry name" value="cAMP-binding domain-like"/>
    <property type="match status" value="1"/>
</dbReference>
<keyword evidence="1" id="KW-0805">Transcription regulation</keyword>
<keyword evidence="2" id="KW-0238">DNA-binding</keyword>
<dbReference type="InterPro" id="IPR018490">
    <property type="entry name" value="cNMP-bd_dom_sf"/>
</dbReference>
<organism evidence="5">
    <name type="scientific">mine drainage metagenome</name>
    <dbReference type="NCBI Taxonomy" id="410659"/>
    <lineage>
        <taxon>unclassified sequences</taxon>
        <taxon>metagenomes</taxon>
        <taxon>ecological metagenomes</taxon>
    </lineage>
</organism>
<dbReference type="SMART" id="SM00100">
    <property type="entry name" value="cNMP"/>
    <property type="match status" value="1"/>
</dbReference>
<dbReference type="PROSITE" id="PS51063">
    <property type="entry name" value="HTH_CRP_2"/>
    <property type="match status" value="1"/>
</dbReference>
<dbReference type="CDD" id="cd00038">
    <property type="entry name" value="CAP_ED"/>
    <property type="match status" value="1"/>
</dbReference>
<evidence type="ECO:0000256" key="3">
    <source>
        <dbReference type="ARBA" id="ARBA00023163"/>
    </source>
</evidence>
<evidence type="ECO:0000313" key="5">
    <source>
        <dbReference type="EMBL" id="OIQ85438.1"/>
    </source>
</evidence>
<name>A0A1J5QPE0_9ZZZZ</name>
<dbReference type="InterPro" id="IPR036388">
    <property type="entry name" value="WH-like_DNA-bd_sf"/>
</dbReference>
<dbReference type="PANTHER" id="PTHR24567">
    <property type="entry name" value="CRP FAMILY TRANSCRIPTIONAL REGULATORY PROTEIN"/>
    <property type="match status" value="1"/>
</dbReference>
<evidence type="ECO:0000256" key="1">
    <source>
        <dbReference type="ARBA" id="ARBA00023015"/>
    </source>
</evidence>
<dbReference type="Gene3D" id="1.10.10.10">
    <property type="entry name" value="Winged helix-like DNA-binding domain superfamily/Winged helix DNA-binding domain"/>
    <property type="match status" value="1"/>
</dbReference>
<evidence type="ECO:0000256" key="2">
    <source>
        <dbReference type="ARBA" id="ARBA00023125"/>
    </source>
</evidence>
<dbReference type="EMBL" id="MLJW01000544">
    <property type="protein sequence ID" value="OIQ85438.1"/>
    <property type="molecule type" value="Genomic_DNA"/>
</dbReference>
<dbReference type="InterPro" id="IPR014710">
    <property type="entry name" value="RmlC-like_jellyroll"/>
</dbReference>
<dbReference type="GO" id="GO:0003700">
    <property type="term" value="F:DNA-binding transcription factor activity"/>
    <property type="evidence" value="ECO:0007669"/>
    <property type="project" value="TreeGrafter"/>
</dbReference>
<dbReference type="InterPro" id="IPR036390">
    <property type="entry name" value="WH_DNA-bd_sf"/>
</dbReference>
<dbReference type="SUPFAM" id="SSF46785">
    <property type="entry name" value="Winged helix' DNA-binding domain"/>
    <property type="match status" value="1"/>
</dbReference>
<comment type="caution">
    <text evidence="5">The sequence shown here is derived from an EMBL/GenBank/DDBJ whole genome shotgun (WGS) entry which is preliminary data.</text>
</comment>
<dbReference type="GO" id="GO:0005829">
    <property type="term" value="C:cytosol"/>
    <property type="evidence" value="ECO:0007669"/>
    <property type="project" value="TreeGrafter"/>
</dbReference>
<dbReference type="PANTHER" id="PTHR24567:SF74">
    <property type="entry name" value="HTH-TYPE TRANSCRIPTIONAL REGULATOR ARCR"/>
    <property type="match status" value="1"/>
</dbReference>
<dbReference type="InterPro" id="IPR012318">
    <property type="entry name" value="HTH_CRP"/>
</dbReference>
<protein>
    <submittedName>
        <fullName evidence="5">cAMP-activated global transcriptional regulator CRP</fullName>
    </submittedName>
</protein>
<dbReference type="AlphaFoldDB" id="A0A1J5QPE0"/>
<dbReference type="SMART" id="SM00419">
    <property type="entry name" value="HTH_CRP"/>
    <property type="match status" value="1"/>
</dbReference>
<dbReference type="Gene3D" id="2.60.120.10">
    <property type="entry name" value="Jelly Rolls"/>
    <property type="match status" value="1"/>
</dbReference>